<dbReference type="InterPro" id="IPR011990">
    <property type="entry name" value="TPR-like_helical_dom_sf"/>
</dbReference>
<evidence type="ECO:0000313" key="3">
    <source>
        <dbReference type="EMBL" id="BBH85449.1"/>
    </source>
</evidence>
<reference evidence="3" key="1">
    <citation type="submission" date="2018-12" db="EMBL/GenBank/DDBJ databases">
        <title>Novel natural products biosynthetic potential of the class Ktedonobacteria.</title>
        <authorList>
            <person name="Zheng Y."/>
            <person name="Saitou A."/>
            <person name="Wang C.M."/>
            <person name="Toyoda A."/>
            <person name="Minakuchi Y."/>
            <person name="Sekiguchi Y."/>
            <person name="Ueda K."/>
            <person name="Takano H."/>
            <person name="Sakai Y."/>
            <person name="Yokota A."/>
            <person name="Yabe S."/>
        </authorList>
    </citation>
    <scope>NUCLEOTIDE SEQUENCE</scope>
    <source>
        <strain evidence="3">COM3</strain>
    </source>
</reference>
<evidence type="ECO:0000259" key="2">
    <source>
        <dbReference type="Pfam" id="PF25873"/>
    </source>
</evidence>
<feature type="domain" description="MalT-like TPR region" evidence="1">
    <location>
        <begin position="588"/>
        <end position="852"/>
    </location>
</feature>
<dbReference type="SUPFAM" id="SSF52540">
    <property type="entry name" value="P-loop containing nucleoside triphosphate hydrolases"/>
    <property type="match status" value="1"/>
</dbReference>
<gene>
    <name evidence="3" type="ORF">KTC_02000</name>
</gene>
<name>A0A455SEK3_9CHLR</name>
<dbReference type="Gene3D" id="3.40.50.300">
    <property type="entry name" value="P-loop containing nucleotide triphosphate hydrolases"/>
    <property type="match status" value="1"/>
</dbReference>
<dbReference type="SMART" id="SM00028">
    <property type="entry name" value="TPR"/>
    <property type="match status" value="4"/>
</dbReference>
<dbReference type="AlphaFoldDB" id="A0A455SEK3"/>
<dbReference type="Gene3D" id="1.25.40.10">
    <property type="entry name" value="Tetratricopeptide repeat domain"/>
    <property type="match status" value="1"/>
</dbReference>
<dbReference type="Pfam" id="PF25873">
    <property type="entry name" value="WHD_MalT"/>
    <property type="match status" value="1"/>
</dbReference>
<protein>
    <submittedName>
        <fullName evidence="3">Uncharacterized protein</fullName>
    </submittedName>
</protein>
<dbReference type="InterPro" id="IPR027417">
    <property type="entry name" value="P-loop_NTPase"/>
</dbReference>
<dbReference type="InterPro" id="IPR059106">
    <property type="entry name" value="WHD_MalT"/>
</dbReference>
<feature type="domain" description="MalT-like winged helix" evidence="2">
    <location>
        <begin position="385"/>
        <end position="467"/>
    </location>
</feature>
<proteinExistence type="predicted"/>
<dbReference type="SUPFAM" id="SSF48452">
    <property type="entry name" value="TPR-like"/>
    <property type="match status" value="2"/>
</dbReference>
<accession>A0A455SEK3</accession>
<sequence length="916" mass="104269">MPRQANYYLCWQPKMQAYRFQEKATAALGALLPETEAWYIWLDEGHSFAFSSRTGAYCTVRRERVKRHAAYWYAYRFLHGRAIKRYLGRTRDLTLARLEEAAALLAAEREEPSVEVPALLASKLTPPRLPALLVDRSRLMRLLDRSLSCPVTLFQAPAGFGKTTAVRQWISKERIPVAWISLESGDNDPVRFWRYLITACQTFEPNIGQMALRQLATVLHPPFAFSSTEAFVTSLLNELSAGARGLLVLDDYHAITSPQIHEMLTFFLDHLPPSLHVLIVTRGEPPLPRVSWRAKGLLAELQHTDLRFSMDETATFLLQALSLPLSERALRQLDALLAGWPAGLRLLTLALQQKRTKQELEQAIQAFSERANASLPQALLDYAVTEIVSALPEPLQHFLFQTCAFARLSAPLCDAVTGRANSAALLEELERAGLFLEVLDQAGTWYRYHALFAEALRTEAIQRYGEEAQQAVLLRAQRWYETHGLLAEAIETSLLVGDGAHAAQLIEQLEAQNGLDEPQTLSRWFARIPDSVLFQYPILCFFYALVLRFPYERAPVQQAEQERIEELLQMAEATLSEQNDTIKIGVLYAFRALSALEQEPFTEAVRHARRALELFPPEVDDQDMFPWIGTCQIIVGLYALFHGRYDEALNLAQQARLYAVRCGDQSLLRGTLLVQAACSSFSGELYQAREYYQQVLTLTRAHRDEEHRAEALTSLAALLLEWNEPEQAEQLVQEALQLTKLSEPQRHSAELRLAHVMYARGRLQDAQQQLESLLARLRLTLSPWDVWQMVGLLCLLGRLYLRMQEYEGVRRCLELLARCEQQQGEVVLTKLLEARLLLAQGQVQGARLLLEQVDRVHTPFSATLEYLLRRRVSSRPSNRSSGRVRCCSRRFHWGAARAHCFPFSMRVNRLSACFMC</sequence>
<dbReference type="InterPro" id="IPR041617">
    <property type="entry name" value="TPR_MalT"/>
</dbReference>
<dbReference type="Pfam" id="PF17874">
    <property type="entry name" value="TPR_MalT"/>
    <property type="match status" value="1"/>
</dbReference>
<organism evidence="3">
    <name type="scientific">Thermosporothrix sp. COM3</name>
    <dbReference type="NCBI Taxonomy" id="2490863"/>
    <lineage>
        <taxon>Bacteria</taxon>
        <taxon>Bacillati</taxon>
        <taxon>Chloroflexota</taxon>
        <taxon>Ktedonobacteria</taxon>
        <taxon>Ktedonobacterales</taxon>
        <taxon>Thermosporotrichaceae</taxon>
        <taxon>Thermosporothrix</taxon>
    </lineage>
</organism>
<dbReference type="EMBL" id="AP019376">
    <property type="protein sequence ID" value="BBH85449.1"/>
    <property type="molecule type" value="Genomic_DNA"/>
</dbReference>
<dbReference type="InterPro" id="IPR019734">
    <property type="entry name" value="TPR_rpt"/>
</dbReference>
<evidence type="ECO:0000259" key="1">
    <source>
        <dbReference type="Pfam" id="PF17874"/>
    </source>
</evidence>